<dbReference type="SUPFAM" id="SSF48225">
    <property type="entry name" value="Seven-hairpin glycosidases"/>
    <property type="match status" value="1"/>
</dbReference>
<feature type="coiled-coil region" evidence="7">
    <location>
        <begin position="49"/>
        <end position="76"/>
    </location>
</feature>
<dbReference type="Gene3D" id="1.50.10.10">
    <property type="match status" value="1"/>
</dbReference>
<organism evidence="8 9">
    <name type="scientific">Hibiscus sabdariffa</name>
    <name type="common">roselle</name>
    <dbReference type="NCBI Taxonomy" id="183260"/>
    <lineage>
        <taxon>Eukaryota</taxon>
        <taxon>Viridiplantae</taxon>
        <taxon>Streptophyta</taxon>
        <taxon>Embryophyta</taxon>
        <taxon>Tracheophyta</taxon>
        <taxon>Spermatophyta</taxon>
        <taxon>Magnoliopsida</taxon>
        <taxon>eudicotyledons</taxon>
        <taxon>Gunneridae</taxon>
        <taxon>Pentapetalae</taxon>
        <taxon>rosids</taxon>
        <taxon>malvids</taxon>
        <taxon>Malvales</taxon>
        <taxon>Malvaceae</taxon>
        <taxon>Malvoideae</taxon>
        <taxon>Hibiscus</taxon>
    </lineage>
</organism>
<protein>
    <recommendedName>
        <fullName evidence="6">alpha-1,2-Mannosidase</fullName>
        <ecNumber evidence="6">3.2.1.-</ecNumber>
    </recommendedName>
</protein>
<dbReference type="InterPro" id="IPR036026">
    <property type="entry name" value="Seven-hairpin_glycosidases"/>
</dbReference>
<accession>A0ABR2F6N2</accession>
<dbReference type="Proteomes" id="UP001472677">
    <property type="component" value="Unassembled WGS sequence"/>
</dbReference>
<dbReference type="EC" id="3.2.1.-" evidence="6"/>
<evidence type="ECO:0000256" key="1">
    <source>
        <dbReference type="ARBA" id="ARBA00001913"/>
    </source>
</evidence>
<keyword evidence="9" id="KW-1185">Reference proteome</keyword>
<dbReference type="PRINTS" id="PR00747">
    <property type="entry name" value="GLYHDRLASE47"/>
</dbReference>
<dbReference type="InterPro" id="IPR012341">
    <property type="entry name" value="6hp_glycosidase-like_sf"/>
</dbReference>
<evidence type="ECO:0000256" key="4">
    <source>
        <dbReference type="ARBA" id="ARBA00022801"/>
    </source>
</evidence>
<name>A0ABR2F6N2_9ROSI</name>
<comment type="similarity">
    <text evidence="3 6">Belongs to the glycosyl hydrolase 47 family.</text>
</comment>
<gene>
    <name evidence="8" type="ORF">V6N12_028724</name>
</gene>
<keyword evidence="5" id="KW-1015">Disulfide bond</keyword>
<evidence type="ECO:0000256" key="2">
    <source>
        <dbReference type="ARBA" id="ARBA00004922"/>
    </source>
</evidence>
<evidence type="ECO:0000256" key="3">
    <source>
        <dbReference type="ARBA" id="ARBA00007658"/>
    </source>
</evidence>
<dbReference type="InterPro" id="IPR001382">
    <property type="entry name" value="Glyco_hydro_47"/>
</dbReference>
<comment type="pathway">
    <text evidence="2">Protein modification; protein glycosylation.</text>
</comment>
<evidence type="ECO:0000256" key="7">
    <source>
        <dbReference type="SAM" id="Coils"/>
    </source>
</evidence>
<keyword evidence="4 6" id="KW-0378">Hydrolase</keyword>
<dbReference type="Pfam" id="PF01532">
    <property type="entry name" value="Glyco_hydro_47"/>
    <property type="match status" value="1"/>
</dbReference>
<evidence type="ECO:0000313" key="9">
    <source>
        <dbReference type="Proteomes" id="UP001472677"/>
    </source>
</evidence>
<sequence>MARIRSSSSSTKFRYCNPSYYLKRPKRLALLLIVFVSATFLVWDRQTLVSEHEVEVSKLNDEVRRLQDMLEELKSKAVPEDPIETQRREKVKEAMVHAWSSYEKYAWGNDELQPQSKNGVDSFGGLGATLIDALDTLYIMGLEEQFQKAREWVAMSLDFNKDYDASVFETTIRVVGGLLSAYDLSGDKVFLEKARDIADRLLPAWDTTTGIPYNVINLAHGNPHNPGWTGGQSILADSGTEQLEFIALSQRTGDPKYQEKVEKVIVALNKTFPADGLLPIYINPNSGTGSSSTITFGAMGDSFYEYLLKAWIQGNKTSSLKLYRDMWETSMKGLQSLIRRSTPSSFAYICEKNGDSLTNKMDELACFAPGMLALGSSGYGPDEAKKILSLAEELAWTCYNFYQSTPTKLAGENYFFNSGQDMGVGTSWNILRPETVESLFYLWRLTGNRTYQDWGWNIFQAFEKNSRIESGYVGLKDVNSGIKDNMMQSFFLAETLKYLYLLFSPPTVIPLDKWVFNTEAHPLRIVNRDDANFTASEGQHKSVIKIRSRKAGRLVGN</sequence>
<keyword evidence="7" id="KW-0175">Coiled coil</keyword>
<proteinExistence type="inferred from homology"/>
<dbReference type="InterPro" id="IPR050749">
    <property type="entry name" value="Glycosyl_Hydrolase_47"/>
</dbReference>
<dbReference type="EMBL" id="JBBPBM010000008">
    <property type="protein sequence ID" value="KAK8572677.1"/>
    <property type="molecule type" value="Genomic_DNA"/>
</dbReference>
<keyword evidence="6" id="KW-0326">Glycosidase</keyword>
<comment type="cofactor">
    <cofactor evidence="1">
        <name>Ca(2+)</name>
        <dbReference type="ChEBI" id="CHEBI:29108"/>
    </cofactor>
</comment>
<evidence type="ECO:0000256" key="5">
    <source>
        <dbReference type="ARBA" id="ARBA00023157"/>
    </source>
</evidence>
<reference evidence="8 9" key="1">
    <citation type="journal article" date="2024" name="G3 (Bethesda)">
        <title>Genome assembly of Hibiscus sabdariffa L. provides insights into metabolisms of medicinal natural products.</title>
        <authorList>
            <person name="Kim T."/>
        </authorList>
    </citation>
    <scope>NUCLEOTIDE SEQUENCE [LARGE SCALE GENOMIC DNA]</scope>
    <source>
        <strain evidence="8">TK-2024</strain>
        <tissue evidence="8">Old leaves</tissue>
    </source>
</reference>
<evidence type="ECO:0000256" key="6">
    <source>
        <dbReference type="RuleBase" id="RU361193"/>
    </source>
</evidence>
<dbReference type="PANTHER" id="PTHR11742:SF6">
    <property type="entry name" value="MANNOSYL-OLIGOSACCHARIDE ALPHA-1,2-MANNOSIDASE IA-RELATED"/>
    <property type="match status" value="1"/>
</dbReference>
<evidence type="ECO:0000313" key="8">
    <source>
        <dbReference type="EMBL" id="KAK8572677.1"/>
    </source>
</evidence>
<dbReference type="PANTHER" id="PTHR11742">
    <property type="entry name" value="MANNOSYL-OLIGOSACCHARIDE ALPHA-1,2-MANNOSIDASE-RELATED"/>
    <property type="match status" value="1"/>
</dbReference>
<comment type="caution">
    <text evidence="8">The sequence shown here is derived from an EMBL/GenBank/DDBJ whole genome shotgun (WGS) entry which is preliminary data.</text>
</comment>